<dbReference type="InterPro" id="IPR023393">
    <property type="entry name" value="START-like_dom_sf"/>
</dbReference>
<proteinExistence type="inferred from homology"/>
<organism evidence="3 4">
    <name type="scientific">Tahibacter soli</name>
    <dbReference type="NCBI Taxonomy" id="2983605"/>
    <lineage>
        <taxon>Bacteria</taxon>
        <taxon>Pseudomonadati</taxon>
        <taxon>Pseudomonadota</taxon>
        <taxon>Gammaproteobacteria</taxon>
        <taxon>Lysobacterales</taxon>
        <taxon>Rhodanobacteraceae</taxon>
        <taxon>Tahibacter</taxon>
    </lineage>
</organism>
<dbReference type="RefSeq" id="WP_263545833.1">
    <property type="nucleotide sequence ID" value="NZ_JAOVZO020000003.1"/>
</dbReference>
<reference evidence="3" key="1">
    <citation type="submission" date="2023-02" db="EMBL/GenBank/DDBJ databases">
        <title>Tahibacter soli sp. nov. isolated from soil.</title>
        <authorList>
            <person name="Baek J.H."/>
            <person name="Lee J.K."/>
            <person name="Choi D.G."/>
            <person name="Jeon C.O."/>
        </authorList>
    </citation>
    <scope>NUCLEOTIDE SEQUENCE</scope>
    <source>
        <strain evidence="3">BL</strain>
    </source>
</reference>
<comment type="caution">
    <text evidence="3">The sequence shown here is derived from an EMBL/GenBank/DDBJ whole genome shotgun (WGS) entry which is preliminary data.</text>
</comment>
<name>A0A9X4BGR3_9GAMM</name>
<protein>
    <submittedName>
        <fullName evidence="3">SRPBCC domain-containing protein</fullName>
    </submittedName>
</protein>
<dbReference type="Pfam" id="PF08327">
    <property type="entry name" value="AHSA1"/>
    <property type="match status" value="1"/>
</dbReference>
<accession>A0A9X4BGR3</accession>
<dbReference type="AlphaFoldDB" id="A0A9X4BGR3"/>
<evidence type="ECO:0000313" key="4">
    <source>
        <dbReference type="Proteomes" id="UP001139971"/>
    </source>
</evidence>
<dbReference type="InterPro" id="IPR013538">
    <property type="entry name" value="ASHA1/2-like_C"/>
</dbReference>
<keyword evidence="4" id="KW-1185">Reference proteome</keyword>
<dbReference type="SUPFAM" id="SSF55961">
    <property type="entry name" value="Bet v1-like"/>
    <property type="match status" value="1"/>
</dbReference>
<sequence>MTAESKPARIVQSIDIDVPPDAVWHALTEPRQVATWMSDDEFALDTAWQVGGPIAFRGRLHGKIPFENTGTVLAFEPSRLLRYSHYSSLSRRAFPDTPEHRVTIEFALAPSPAGTTLTLALGNLVDDAVRGHLAFYWDVTLVVLKRWCETGTTAAPHA</sequence>
<dbReference type="CDD" id="cd07814">
    <property type="entry name" value="SRPBCC_CalC_Aha1-like"/>
    <property type="match status" value="1"/>
</dbReference>
<evidence type="ECO:0000256" key="1">
    <source>
        <dbReference type="ARBA" id="ARBA00006817"/>
    </source>
</evidence>
<gene>
    <name evidence="3" type="ORF">OD750_002500</name>
</gene>
<dbReference type="EMBL" id="JAOVZO020000003">
    <property type="protein sequence ID" value="MDC8011413.1"/>
    <property type="molecule type" value="Genomic_DNA"/>
</dbReference>
<dbReference type="Proteomes" id="UP001139971">
    <property type="component" value="Unassembled WGS sequence"/>
</dbReference>
<feature type="domain" description="Activator of Hsp90 ATPase homologue 1/2-like C-terminal" evidence="2">
    <location>
        <begin position="17"/>
        <end position="128"/>
    </location>
</feature>
<dbReference type="Gene3D" id="3.30.530.20">
    <property type="match status" value="1"/>
</dbReference>
<evidence type="ECO:0000259" key="2">
    <source>
        <dbReference type="Pfam" id="PF08327"/>
    </source>
</evidence>
<evidence type="ECO:0000313" key="3">
    <source>
        <dbReference type="EMBL" id="MDC8011413.1"/>
    </source>
</evidence>
<comment type="similarity">
    <text evidence="1">Belongs to the AHA1 family.</text>
</comment>